<evidence type="ECO:0000313" key="3">
    <source>
        <dbReference type="Proteomes" id="UP000714380"/>
    </source>
</evidence>
<proteinExistence type="predicted"/>
<feature type="signal peptide" evidence="1">
    <location>
        <begin position="1"/>
        <end position="20"/>
    </location>
</feature>
<keyword evidence="3" id="KW-1185">Reference proteome</keyword>
<gene>
    <name evidence="2" type="ORF">I9W95_05695</name>
</gene>
<organism evidence="2 3">
    <name type="scientific">Thalassolituus marinus</name>
    <dbReference type="NCBI Taxonomy" id="671053"/>
    <lineage>
        <taxon>Bacteria</taxon>
        <taxon>Pseudomonadati</taxon>
        <taxon>Pseudomonadota</taxon>
        <taxon>Gammaproteobacteria</taxon>
        <taxon>Oceanospirillales</taxon>
        <taxon>Oceanospirillaceae</taxon>
        <taxon>Thalassolituus</taxon>
    </lineage>
</organism>
<protein>
    <submittedName>
        <fullName evidence="2">Uncharacterized protein</fullName>
    </submittedName>
</protein>
<evidence type="ECO:0000256" key="1">
    <source>
        <dbReference type="SAM" id="SignalP"/>
    </source>
</evidence>
<dbReference type="RefSeq" id="WP_225672760.1">
    <property type="nucleotide sequence ID" value="NZ_JAEDAH010000025.1"/>
</dbReference>
<dbReference type="Proteomes" id="UP000714380">
    <property type="component" value="Unassembled WGS sequence"/>
</dbReference>
<sequence length="618" mass="69130">MTPRLLTFALGWLLAASAVAAQHWEHIPHSKQGISYNQYLASLNIPAAGHRSQCKDDRCRYWISIGNAEFRVSKDAAIVSQSRYDGATWAIYHDDEDYYLLSASRSGRGKRHGKVSREIAACLATAVSQSIISVSGTPVCLSGNTLYLGSEKKRLSGNPVASSFGTSYSGYWALAYADEKMQVHVGNHKGFTQVLSSLHERSDIDQVLSVFPTSQNSQWLAVYEYMNKRNKSLRLYRIKGDSVSDYTVANTVEDDRGVRPMVYQSLDGELHVSSDALTGNYFYDFQPSSLHDQQPHYNPFQSVDVADITASVGLRLTRWHVNQSTKEPSNGDGDSKSLSSTEYEMNDSMLTEYRFAGRFMRTQLALSYLKNESERNMNSLQKTASHKLWGALGIDGLFKGPAVLRLEVASEKAGGIATYEDANDQQQVVAFENDYRRYSAMVTQELGWFMGGSYVRNNMPMAIAFYEAGLSDPLLYFDPDFSLQKLLFVIGYDTSQYASRYLFSYRDFYIDGRFGIGLYQYDIGRDVVRDAEQVSGKSHSSDIGLALDGALEAGYLWQVRSVDAGGLGVSFQTGISVDIETYLNGVSEDTEVDDDEIVSSFERTDIRWGPYLRLNLLF</sequence>
<accession>A0ABS7ZPH4</accession>
<dbReference type="EMBL" id="JAEDAH010000025">
    <property type="protein sequence ID" value="MCA6063098.1"/>
    <property type="molecule type" value="Genomic_DNA"/>
</dbReference>
<comment type="caution">
    <text evidence="2">The sequence shown here is derived from an EMBL/GenBank/DDBJ whole genome shotgun (WGS) entry which is preliminary data.</text>
</comment>
<feature type="chain" id="PRO_5046308691" evidence="1">
    <location>
        <begin position="21"/>
        <end position="618"/>
    </location>
</feature>
<keyword evidence="1" id="KW-0732">Signal</keyword>
<name>A0ABS7ZPH4_9GAMM</name>
<evidence type="ECO:0000313" key="2">
    <source>
        <dbReference type="EMBL" id="MCA6063098.1"/>
    </source>
</evidence>
<reference evidence="2 3" key="1">
    <citation type="submission" date="2020-12" db="EMBL/GenBank/DDBJ databases">
        <title>Novel Thalassolituus-related marine hydrocarbonoclastic bacteria mediated algae-derived hydrocarbons mineralization in twilight zone of the northern South China Sea.</title>
        <authorList>
            <person name="Dong C."/>
        </authorList>
    </citation>
    <scope>NUCLEOTIDE SEQUENCE [LARGE SCALE GENOMIC DNA]</scope>
    <source>
        <strain evidence="2 3">IMCC1826</strain>
    </source>
</reference>